<dbReference type="EMBL" id="JYDP01000065">
    <property type="protein sequence ID" value="KRZ10009.1"/>
    <property type="molecule type" value="Genomic_DNA"/>
</dbReference>
<dbReference type="AlphaFoldDB" id="A0A0V1HHM8"/>
<keyword evidence="2" id="KW-1185">Reference proteome</keyword>
<evidence type="ECO:0000313" key="1">
    <source>
        <dbReference type="EMBL" id="KRZ10009.1"/>
    </source>
</evidence>
<sequence length="119" mass="14045">MTMYYYIISALDQDTACRITDVLRHPPATDKYKCTSDESFWPQRKQISGQTAAYDGLGYRIPSQLMSEMLVLLDRHEPCFLFWQIFLEQMPTDIRLLLWNASFKDLQQFATHADYYGCR</sequence>
<gene>
    <name evidence="1" type="ORF">T11_15375</name>
</gene>
<evidence type="ECO:0000313" key="2">
    <source>
        <dbReference type="Proteomes" id="UP000055024"/>
    </source>
</evidence>
<reference evidence="1 2" key="1">
    <citation type="submission" date="2015-01" db="EMBL/GenBank/DDBJ databases">
        <title>Evolution of Trichinella species and genotypes.</title>
        <authorList>
            <person name="Korhonen P.K."/>
            <person name="Edoardo P."/>
            <person name="Giuseppe L.R."/>
            <person name="Gasser R.B."/>
        </authorList>
    </citation>
    <scope>NUCLEOTIDE SEQUENCE [LARGE SCALE GENOMIC DNA]</scope>
    <source>
        <strain evidence="1">ISS1029</strain>
    </source>
</reference>
<accession>A0A0V1HHM8</accession>
<dbReference type="PANTHER" id="PTHR33327">
    <property type="entry name" value="ENDONUCLEASE"/>
    <property type="match status" value="1"/>
</dbReference>
<organism evidence="1 2">
    <name type="scientific">Trichinella zimbabwensis</name>
    <dbReference type="NCBI Taxonomy" id="268475"/>
    <lineage>
        <taxon>Eukaryota</taxon>
        <taxon>Metazoa</taxon>
        <taxon>Ecdysozoa</taxon>
        <taxon>Nematoda</taxon>
        <taxon>Enoplea</taxon>
        <taxon>Dorylaimia</taxon>
        <taxon>Trichinellida</taxon>
        <taxon>Trichinellidae</taxon>
        <taxon>Trichinella</taxon>
    </lineage>
</organism>
<name>A0A0V1HHM8_9BILA</name>
<dbReference type="PANTHER" id="PTHR33327:SF3">
    <property type="entry name" value="RNA-DIRECTED DNA POLYMERASE"/>
    <property type="match status" value="1"/>
</dbReference>
<proteinExistence type="predicted"/>
<dbReference type="OrthoDB" id="6377149at2759"/>
<protein>
    <submittedName>
        <fullName evidence="1">Uncharacterized protein</fullName>
    </submittedName>
</protein>
<dbReference type="Proteomes" id="UP000055024">
    <property type="component" value="Unassembled WGS sequence"/>
</dbReference>
<comment type="caution">
    <text evidence="1">The sequence shown here is derived from an EMBL/GenBank/DDBJ whole genome shotgun (WGS) entry which is preliminary data.</text>
</comment>